<dbReference type="GO" id="GO:0001156">
    <property type="term" value="F:TFIIIC-class transcription factor complex binding"/>
    <property type="evidence" value="ECO:0007669"/>
    <property type="project" value="TreeGrafter"/>
</dbReference>
<dbReference type="GO" id="GO:0005634">
    <property type="term" value="C:nucleus"/>
    <property type="evidence" value="ECO:0007669"/>
    <property type="project" value="UniProtKB-SubCell"/>
</dbReference>
<evidence type="ECO:0000313" key="4">
    <source>
        <dbReference type="EMBL" id="KAF6213262.1"/>
    </source>
</evidence>
<keyword evidence="5" id="KW-1185">Reference proteome</keyword>
<dbReference type="InterPro" id="IPR009057">
    <property type="entry name" value="Homeodomain-like_sf"/>
</dbReference>
<dbReference type="PANTHER" id="PTHR22929:SF0">
    <property type="entry name" value="TRANSCRIPTION FACTOR TFIIIB COMPONENT B'' HOMOLOG"/>
    <property type="match status" value="1"/>
</dbReference>
<dbReference type="PANTHER" id="PTHR22929">
    <property type="entry name" value="RNA POLYMERASE III TRANSCRIPTION INITIATION FACTOR B"/>
    <property type="match status" value="1"/>
</dbReference>
<gene>
    <name evidence="4" type="ORF">GE061_010980</name>
</gene>
<reference evidence="4" key="1">
    <citation type="journal article" date="2021" name="Mol. Ecol. Resour.">
        <title>Apolygus lucorum genome provides insights into omnivorousness and mesophyll feeding.</title>
        <authorList>
            <person name="Liu Y."/>
            <person name="Liu H."/>
            <person name="Wang H."/>
            <person name="Huang T."/>
            <person name="Liu B."/>
            <person name="Yang B."/>
            <person name="Yin L."/>
            <person name="Li B."/>
            <person name="Zhang Y."/>
            <person name="Zhang S."/>
            <person name="Jiang F."/>
            <person name="Zhang X."/>
            <person name="Ren Y."/>
            <person name="Wang B."/>
            <person name="Wang S."/>
            <person name="Lu Y."/>
            <person name="Wu K."/>
            <person name="Fan W."/>
            <person name="Wang G."/>
        </authorList>
    </citation>
    <scope>NUCLEOTIDE SEQUENCE</scope>
    <source>
        <strain evidence="4">12Hb</strain>
    </source>
</reference>
<comment type="caution">
    <text evidence="4">The sequence shown here is derived from an EMBL/GenBank/DDBJ whole genome shotgun (WGS) entry which is preliminary data.</text>
</comment>
<dbReference type="Proteomes" id="UP000466442">
    <property type="component" value="Unassembled WGS sequence"/>
</dbReference>
<name>A0A8S9XW26_APOLU</name>
<organism evidence="4 5">
    <name type="scientific">Apolygus lucorum</name>
    <name type="common">Small green plant bug</name>
    <name type="synonym">Lygocoris lucorum</name>
    <dbReference type="NCBI Taxonomy" id="248454"/>
    <lineage>
        <taxon>Eukaryota</taxon>
        <taxon>Metazoa</taxon>
        <taxon>Ecdysozoa</taxon>
        <taxon>Arthropoda</taxon>
        <taxon>Hexapoda</taxon>
        <taxon>Insecta</taxon>
        <taxon>Pterygota</taxon>
        <taxon>Neoptera</taxon>
        <taxon>Paraneoptera</taxon>
        <taxon>Hemiptera</taxon>
        <taxon>Heteroptera</taxon>
        <taxon>Panheteroptera</taxon>
        <taxon>Cimicomorpha</taxon>
        <taxon>Miridae</taxon>
        <taxon>Mirini</taxon>
        <taxon>Apolygus</taxon>
    </lineage>
</organism>
<accession>A0A8S9XW26</accession>
<dbReference type="GO" id="GO:0000126">
    <property type="term" value="C:transcription factor TFIIIB complex"/>
    <property type="evidence" value="ECO:0007669"/>
    <property type="project" value="TreeGrafter"/>
</dbReference>
<evidence type="ECO:0000256" key="2">
    <source>
        <dbReference type="SAM" id="MobiDB-lite"/>
    </source>
</evidence>
<evidence type="ECO:0000313" key="5">
    <source>
        <dbReference type="Proteomes" id="UP000466442"/>
    </source>
</evidence>
<feature type="domain" description="Transcription factor TFIIIB component B'' Myb" evidence="3">
    <location>
        <begin position="247"/>
        <end position="327"/>
    </location>
</feature>
<dbReference type="GO" id="GO:0070898">
    <property type="term" value="P:RNA polymerase III preinitiation complex assembly"/>
    <property type="evidence" value="ECO:0007669"/>
    <property type="project" value="TreeGrafter"/>
</dbReference>
<dbReference type="InterPro" id="IPR039467">
    <property type="entry name" value="TFIIIB_B''_Myb"/>
</dbReference>
<feature type="compositionally biased region" description="Polar residues" evidence="2">
    <location>
        <begin position="228"/>
        <end position="240"/>
    </location>
</feature>
<protein>
    <recommendedName>
        <fullName evidence="3">Transcription factor TFIIIB component B'' Myb domain-containing protein</fullName>
    </recommendedName>
</protein>
<evidence type="ECO:0000259" key="3">
    <source>
        <dbReference type="Pfam" id="PF15963"/>
    </source>
</evidence>
<feature type="region of interest" description="Disordered" evidence="2">
    <location>
        <begin position="218"/>
        <end position="248"/>
    </location>
</feature>
<sequence length="337" mass="37882">MTSTNGDDDFPKSSNVISSAFRAVSYLKLHSHALEDSILRRLILGKQAFLGATFCSSCNDESVGKHLGALALLSPRELQLVLKKPPQGRPSCPSGKTSFKPSLDWKRRPLVTNYSYKLMKTKVQESLLLKYGGGKPNVAKLTVREVAFVNPETGIRMAKSNSELTDDIPKVSRTRFKKKRILNNEAVMKTNTRKQVGPASNEAAPVVQVKLNSEGEVTIDPESLRFPSPTQGTSKSNDSVKAQKEEKMTNRPKWGFENLKKFYRSLYHFGTDFSLMAELFPDRTRRTLKAKFKSEEIRNRDLVNRAVHTVNRSPADLEEIMKILQTDRDLKSCGKAF</sequence>
<dbReference type="SUPFAM" id="SSF46689">
    <property type="entry name" value="Homeodomain-like"/>
    <property type="match status" value="1"/>
</dbReference>
<evidence type="ECO:0000256" key="1">
    <source>
        <dbReference type="ARBA" id="ARBA00004123"/>
    </source>
</evidence>
<comment type="subcellular location">
    <subcellularLocation>
        <location evidence="1">Nucleus</location>
    </subcellularLocation>
</comment>
<dbReference type="Pfam" id="PF15963">
    <property type="entry name" value="Myb_DNA-bind_7"/>
    <property type="match status" value="1"/>
</dbReference>
<dbReference type="EMBL" id="WIXP02000003">
    <property type="protein sequence ID" value="KAF6213262.1"/>
    <property type="molecule type" value="Genomic_DNA"/>
</dbReference>
<dbReference type="AlphaFoldDB" id="A0A8S9XW26"/>
<dbReference type="OrthoDB" id="272624at2759"/>
<proteinExistence type="predicted"/>